<organism evidence="1 2">
    <name type="scientific">Pseudomonas paraeruginosa (strain DSM 24068 / PA7)</name>
    <name type="common">Pseudomonas aeruginosa (strain PA7)</name>
    <dbReference type="NCBI Taxonomy" id="381754"/>
    <lineage>
        <taxon>Bacteria</taxon>
        <taxon>Pseudomonadati</taxon>
        <taxon>Pseudomonadota</taxon>
        <taxon>Gammaproteobacteria</taxon>
        <taxon>Pseudomonadales</taxon>
        <taxon>Pseudomonadaceae</taxon>
        <taxon>Pseudomonas</taxon>
        <taxon>Pseudomonas paraeruginosa</taxon>
    </lineage>
</organism>
<proteinExistence type="predicted"/>
<gene>
    <name evidence="1" type="ordered locus">PSPA7_5535</name>
</gene>
<protein>
    <submittedName>
        <fullName evidence="1">Uncharacterized protein</fullName>
    </submittedName>
</protein>
<sequence>MTLSRPLGDGRINLEQQRKRAKELLRQWRREPASRTWPPGQEPRLELVEIDRVPGVEHFVGIGQLAPELLAWLWTHRRPLDAEALALARAAWDAYRAPSPQRWVRHCVDNCASCRPCATACR</sequence>
<dbReference type="KEGG" id="pap:PSPA7_5535"/>
<accession>A6VCS1</accession>
<dbReference type="AlphaFoldDB" id="A6VCS1"/>
<evidence type="ECO:0000313" key="1">
    <source>
        <dbReference type="EMBL" id="ABR81247.1"/>
    </source>
</evidence>
<reference evidence="1 2" key="1">
    <citation type="submission" date="2007-06" db="EMBL/GenBank/DDBJ databases">
        <authorList>
            <person name="Dodson R.J."/>
            <person name="Harkins D."/>
            <person name="Paulsen I.T."/>
        </authorList>
    </citation>
    <scope>NUCLEOTIDE SEQUENCE [LARGE SCALE GENOMIC DNA]</scope>
    <source>
        <strain evidence="1 2">PA7</strain>
    </source>
</reference>
<name>A6VCS1_PSEP7</name>
<reference evidence="1 2" key="2">
    <citation type="journal article" date="2010" name="PLoS ONE">
        <title>Complete genome sequence of the multiresistant taxonomic outlier Pseudomonas aeruginosa PA7.</title>
        <authorList>
            <person name="Roy P.H."/>
            <person name="Tetu S.G."/>
            <person name="Larouche A."/>
            <person name="Elbourne L."/>
            <person name="Tremblay S."/>
            <person name="Ren Q."/>
            <person name="Dodson R."/>
            <person name="Harkins D."/>
            <person name="Shay R."/>
            <person name="Watkins K."/>
            <person name="Mahamoud Y."/>
            <person name="Paulsen I.T."/>
        </authorList>
    </citation>
    <scope>NUCLEOTIDE SEQUENCE [LARGE SCALE GENOMIC DNA]</scope>
    <source>
        <strain evidence="1 2">PA7</strain>
    </source>
</reference>
<dbReference type="HOGENOM" id="CLU_2024683_0_0_6"/>
<evidence type="ECO:0000313" key="2">
    <source>
        <dbReference type="Proteomes" id="UP000001582"/>
    </source>
</evidence>
<dbReference type="Proteomes" id="UP000001582">
    <property type="component" value="Chromosome"/>
</dbReference>
<dbReference type="EMBL" id="CP000744">
    <property type="protein sequence ID" value="ABR81247.1"/>
    <property type="molecule type" value="Genomic_DNA"/>
</dbReference>